<feature type="transmembrane region" description="Helical" evidence="1">
    <location>
        <begin position="210"/>
        <end position="230"/>
    </location>
</feature>
<dbReference type="Proteomes" id="UP000692954">
    <property type="component" value="Unassembled WGS sequence"/>
</dbReference>
<gene>
    <name evidence="2" type="ORF">PSON_ATCC_30995.1.T1250180</name>
</gene>
<proteinExistence type="predicted"/>
<comment type="caution">
    <text evidence="2">The sequence shown here is derived from an EMBL/GenBank/DDBJ whole genome shotgun (WGS) entry which is preliminary data.</text>
</comment>
<keyword evidence="1" id="KW-0472">Membrane</keyword>
<organism evidence="2 3">
    <name type="scientific">Paramecium sonneborni</name>
    <dbReference type="NCBI Taxonomy" id="65129"/>
    <lineage>
        <taxon>Eukaryota</taxon>
        <taxon>Sar</taxon>
        <taxon>Alveolata</taxon>
        <taxon>Ciliophora</taxon>
        <taxon>Intramacronucleata</taxon>
        <taxon>Oligohymenophorea</taxon>
        <taxon>Peniculida</taxon>
        <taxon>Parameciidae</taxon>
        <taxon>Paramecium</taxon>
    </lineage>
</organism>
<evidence type="ECO:0000256" key="1">
    <source>
        <dbReference type="SAM" id="Phobius"/>
    </source>
</evidence>
<keyword evidence="3" id="KW-1185">Reference proteome</keyword>
<dbReference type="OrthoDB" id="326251at2759"/>
<accession>A0A8S1QYI8</accession>
<sequence length="290" mass="33749">MKIDKLSEEQLKRKIDLILEKIFIEKDKVQEKLQQLQACTKTIISIKNKRFSEISTEFYILFDIKDLNRTNIGYFMQDFHNLTQIFTNLINEKLNSMVNLDLFSYYKNLSNVQKKIEENIDLSYHDLFKILDKQGRRVVKPGDLLQFLKRLPIDITHHRLREILVKIKREVINMETCLINFQEFKEIMQQLNKQSILLSLTYLGISKQQLFVALLVTVIYLGLVLTFILIGVQALAIPGTFAAIINAILPMIGGFGLNKQSKNKQIRTVNQNTIMESVKKAIKIISEKTI</sequence>
<reference evidence="2" key="1">
    <citation type="submission" date="2021-01" db="EMBL/GenBank/DDBJ databases">
        <authorList>
            <consortium name="Genoscope - CEA"/>
            <person name="William W."/>
        </authorList>
    </citation>
    <scope>NUCLEOTIDE SEQUENCE</scope>
</reference>
<evidence type="ECO:0000313" key="3">
    <source>
        <dbReference type="Proteomes" id="UP000692954"/>
    </source>
</evidence>
<feature type="transmembrane region" description="Helical" evidence="1">
    <location>
        <begin position="236"/>
        <end position="257"/>
    </location>
</feature>
<dbReference type="AlphaFoldDB" id="A0A8S1QYI8"/>
<protein>
    <submittedName>
        <fullName evidence="2">Uncharacterized protein</fullName>
    </submittedName>
</protein>
<name>A0A8S1QYI8_9CILI</name>
<dbReference type="EMBL" id="CAJJDN010000125">
    <property type="protein sequence ID" value="CAD8120363.1"/>
    <property type="molecule type" value="Genomic_DNA"/>
</dbReference>
<evidence type="ECO:0000313" key="2">
    <source>
        <dbReference type="EMBL" id="CAD8120363.1"/>
    </source>
</evidence>
<keyword evidence="1" id="KW-0812">Transmembrane</keyword>
<keyword evidence="1" id="KW-1133">Transmembrane helix</keyword>